<feature type="domain" description="Pre-SET" evidence="19">
    <location>
        <begin position="721"/>
        <end position="794"/>
    </location>
</feature>
<evidence type="ECO:0000256" key="10">
    <source>
        <dbReference type="ARBA" id="ARBA00022833"/>
    </source>
</evidence>
<dbReference type="Pfam" id="PF01429">
    <property type="entry name" value="MBD"/>
    <property type="match status" value="1"/>
</dbReference>
<evidence type="ECO:0000256" key="8">
    <source>
        <dbReference type="ARBA" id="ARBA00022723"/>
    </source>
</evidence>
<evidence type="ECO:0000256" key="4">
    <source>
        <dbReference type="ARBA" id="ARBA00022491"/>
    </source>
</evidence>
<dbReference type="InterPro" id="IPR006910">
    <property type="entry name" value="Rad21_Rec8_N"/>
</dbReference>
<dbReference type="SMART" id="SM00468">
    <property type="entry name" value="PreSET"/>
    <property type="match status" value="1"/>
</dbReference>
<dbReference type="InterPro" id="IPR051516">
    <property type="entry name" value="SETDB_methyltransferase"/>
</dbReference>
<dbReference type="EMBL" id="JBBPFD010000019">
    <property type="protein sequence ID" value="KAK7886034.1"/>
    <property type="molecule type" value="Genomic_DNA"/>
</dbReference>
<evidence type="ECO:0000256" key="1">
    <source>
        <dbReference type="ARBA" id="ARBA00004123"/>
    </source>
</evidence>
<feature type="domain" description="Post-SET" evidence="20">
    <location>
        <begin position="1154"/>
        <end position="1170"/>
    </location>
</feature>
<dbReference type="Pfam" id="PF18358">
    <property type="entry name" value="Tudor_4"/>
    <property type="match status" value="1"/>
</dbReference>
<dbReference type="Pfam" id="PF18359">
    <property type="entry name" value="Tudor_5"/>
    <property type="match status" value="1"/>
</dbReference>
<dbReference type="InterPro" id="IPR016177">
    <property type="entry name" value="DNA-bd_dom_sf"/>
</dbReference>
<dbReference type="InterPro" id="IPR002999">
    <property type="entry name" value="Tudor"/>
</dbReference>
<dbReference type="InterPro" id="IPR041291">
    <property type="entry name" value="TUDOR_5"/>
</dbReference>
<dbReference type="GO" id="GO:0032259">
    <property type="term" value="P:methylation"/>
    <property type="evidence" value="ECO:0007669"/>
    <property type="project" value="UniProtKB-KW"/>
</dbReference>
<dbReference type="CDD" id="cd20382">
    <property type="entry name" value="Tudor_SETDB1_rpt1"/>
    <property type="match status" value="1"/>
</dbReference>
<dbReference type="SUPFAM" id="SSF82199">
    <property type="entry name" value="SET domain"/>
    <property type="match status" value="1"/>
</dbReference>
<keyword evidence="9" id="KW-0677">Repeat</keyword>
<feature type="region of interest" description="Disordered" evidence="17">
    <location>
        <begin position="1044"/>
        <end position="1087"/>
    </location>
</feature>
<gene>
    <name evidence="21" type="ORF">WMY93_025655</name>
</gene>
<keyword evidence="13 16" id="KW-0175">Coiled coil</keyword>
<dbReference type="InterPro" id="IPR007728">
    <property type="entry name" value="Pre-SET_dom"/>
</dbReference>
<evidence type="ECO:0000256" key="11">
    <source>
        <dbReference type="ARBA" id="ARBA00022853"/>
    </source>
</evidence>
<dbReference type="SMART" id="SM00391">
    <property type="entry name" value="MBD"/>
    <property type="match status" value="1"/>
</dbReference>
<dbReference type="PROSITE" id="PS50867">
    <property type="entry name" value="PRE_SET"/>
    <property type="match status" value="1"/>
</dbReference>
<feature type="compositionally biased region" description="Basic and acidic residues" evidence="17">
    <location>
        <begin position="1014"/>
        <end position="1023"/>
    </location>
</feature>
<dbReference type="InterPro" id="IPR046341">
    <property type="entry name" value="SET_dom_sf"/>
</dbReference>
<keyword evidence="15" id="KW-0539">Nucleus</keyword>
<feature type="compositionally biased region" description="Polar residues" evidence="17">
    <location>
        <begin position="920"/>
        <end position="934"/>
    </location>
</feature>
<dbReference type="SMART" id="SM00317">
    <property type="entry name" value="SET"/>
    <property type="match status" value="1"/>
</dbReference>
<comment type="caution">
    <text evidence="21">The sequence shown here is derived from an EMBL/GenBank/DDBJ whole genome shotgun (WGS) entry which is preliminary data.</text>
</comment>
<dbReference type="SUPFAM" id="SSF54171">
    <property type="entry name" value="DNA-binding domain"/>
    <property type="match status" value="1"/>
</dbReference>
<evidence type="ECO:0000256" key="9">
    <source>
        <dbReference type="ARBA" id="ARBA00022737"/>
    </source>
</evidence>
<dbReference type="Proteomes" id="UP001460270">
    <property type="component" value="Unassembled WGS sequence"/>
</dbReference>
<dbReference type="PROSITE" id="PS50280">
    <property type="entry name" value="SET"/>
    <property type="match status" value="1"/>
</dbReference>
<evidence type="ECO:0000256" key="5">
    <source>
        <dbReference type="ARBA" id="ARBA00022603"/>
    </source>
</evidence>
<evidence type="ECO:0000256" key="14">
    <source>
        <dbReference type="ARBA" id="ARBA00023163"/>
    </source>
</evidence>
<evidence type="ECO:0000259" key="18">
    <source>
        <dbReference type="PROSITE" id="PS50280"/>
    </source>
</evidence>
<dbReference type="Gene3D" id="2.170.270.10">
    <property type="entry name" value="SET domain"/>
    <property type="match status" value="2"/>
</dbReference>
<dbReference type="InterPro" id="IPR047232">
    <property type="entry name" value="SETDB1/2-like_MBD"/>
</dbReference>
<dbReference type="FunFam" id="2.170.270.10:FF:000020">
    <property type="entry name" value="Histone-lysine N-methyltransferase"/>
    <property type="match status" value="1"/>
</dbReference>
<evidence type="ECO:0000259" key="20">
    <source>
        <dbReference type="PROSITE" id="PS50868"/>
    </source>
</evidence>
<evidence type="ECO:0000256" key="7">
    <source>
        <dbReference type="ARBA" id="ARBA00022691"/>
    </source>
</evidence>
<name>A0AAW0MW75_9GOBI</name>
<keyword evidence="22" id="KW-1185">Reference proteome</keyword>
<proteinExistence type="predicted"/>
<evidence type="ECO:0000256" key="16">
    <source>
        <dbReference type="SAM" id="Coils"/>
    </source>
</evidence>
<feature type="compositionally biased region" description="Basic and acidic residues" evidence="17">
    <location>
        <begin position="978"/>
        <end position="997"/>
    </location>
</feature>
<dbReference type="Pfam" id="PF18300">
    <property type="entry name" value="DUF5604"/>
    <property type="match status" value="1"/>
</dbReference>
<dbReference type="PANTHER" id="PTHR46024:SF2">
    <property type="entry name" value="HISTONE-LYSINE N-METHYLTRANSFERASE SETDB1"/>
    <property type="match status" value="1"/>
</dbReference>
<dbReference type="FunFam" id="2.30.30.140:FF:000037">
    <property type="entry name" value="Histone-lysine N-methyltransferase"/>
    <property type="match status" value="1"/>
</dbReference>
<dbReference type="GO" id="GO:0008270">
    <property type="term" value="F:zinc ion binding"/>
    <property type="evidence" value="ECO:0007669"/>
    <property type="project" value="InterPro"/>
</dbReference>
<keyword evidence="4" id="KW-0678">Repressor</keyword>
<evidence type="ECO:0000256" key="6">
    <source>
        <dbReference type="ARBA" id="ARBA00022679"/>
    </source>
</evidence>
<feature type="coiled-coil region" evidence="16">
    <location>
        <begin position="31"/>
        <end position="89"/>
    </location>
</feature>
<sequence>MDGSESLEVSMEVEGWDPSLEEELGISLLELKQWVDEAVEQSEKVQKKKAELRELQDWVEKKEEENAVAESLLKEANKAMLECEKLVKENYEKNGLVYVESSSDEEVVPPKSPALASPMKDTTSALQKTSQQVQELVKFVNKSTLGPPPGRPAGQVHPQAPPVIVSQLSSQPVIQPNHANIKEYEVKIGMVVLGKKRTKIWHNGTLVAIQPSGADGVEKFKVKFEKGKSLLSGNHIAFTFNPILNNLYVGARVVAKYKDGNSEWLYAGIVAEMPSNKNRQRFLIFFDDGYASYVGIRDLFPVCRPLNRTWEDIEDGSCRDFIEEYITAYPSRPMVLLKVGQIIKTEWEGTWWKSRVEEVEGSLVKILFLDDKRSEWIYRGSTRLEPMFNLRMTTANTQEKKLAGLQRSRPNMGAFRTKGPVVQYTSEAAVGASPTKAPQPILAPATPPQTQALSVPPLITPPTLIQQVSSQSTAQPVQPPRVDSKHQMAKKSTSPFVPGVGGTHASKVLQSLNSSSSTTIQTSRLILPSTSFQRPQPILPSSPLMSQAVATIPQQPSYRAPTDRIFYFAHTCQPSCLNRIRPTKLDFYRGKNPLLVPLLYDFRRMTGRRKVNRKMSFHVIYKAPCGLCLRTMAEIEKYLFFTSCDFIFLEMFCLDPYVLVDRPFNPQKPFYYITDITRGREDVPLSCVNEIDSTPPPKVAYSKERIPEDGVFINTSSDFLVGCNCTDGCRDKSKCSCHQLTLQATACTPGAQVNQNAGYQNKRLEECLPTGIYECNKMCKCSHQMCTNRLVQHGLQVRLQLFKTQNKGWGIRCLDDVAKGSFVCIYAGKILTDDFADKEGLEMGDEYFANLDHIESRRQRRGRVRMKIQPSALGSNPVGRPPKKAKGSSSSGESSDENDKESKSDDESDSSDDTFVKDNYINSSSVWRSYTTRQAKGKEGSQDSKEDSSKKNKPSKPPVMPEETGKSKVASWLTSHGLKKDSGDGKSEAKSETKKQDVMTLSDSDDVQTISSGSDEKEKEKITVTKKQVAVKSTRGIALKGSHGMMVKTGAGGGGPELRLENKPDKPEEAKTAAPETHDPSSTERSPVISLMPSWKEISDATSICSPNLFVQNVFVDTHDLRFPWVAFFASKRIRAGTELTWDYNYEVGSVEGKVLLCCCGSTECRGRLLLVATKGIRVTRRDFLRVNVTKTCDDIMDYLLERVEPPRADLPTPRFSLYLSSQLQYGVILVYHRQCAILLEETQYVVDWLLKQKPAQKNDMDDHSRPASLLKDILSLMQETEGAPDPLFGQMYMQEELPSPRACCRS</sequence>
<dbReference type="GO" id="GO:0003677">
    <property type="term" value="F:DNA binding"/>
    <property type="evidence" value="ECO:0007669"/>
    <property type="project" value="InterPro"/>
</dbReference>
<keyword evidence="8" id="KW-0479">Metal-binding</keyword>
<dbReference type="InterPro" id="IPR041292">
    <property type="entry name" value="Tudor_4"/>
</dbReference>
<evidence type="ECO:0000256" key="2">
    <source>
        <dbReference type="ARBA" id="ARBA00004286"/>
    </source>
</evidence>
<protein>
    <submittedName>
        <fullName evidence="21">Uncharacterized protein</fullName>
    </submittedName>
</protein>
<dbReference type="GO" id="GO:0046974">
    <property type="term" value="F:histone H3K9 methyltransferase activity"/>
    <property type="evidence" value="ECO:0007669"/>
    <property type="project" value="TreeGrafter"/>
</dbReference>
<evidence type="ECO:0000259" key="19">
    <source>
        <dbReference type="PROSITE" id="PS50867"/>
    </source>
</evidence>
<reference evidence="22" key="1">
    <citation type="submission" date="2024-04" db="EMBL/GenBank/DDBJ databases">
        <title>Salinicola lusitanus LLJ914,a marine bacterium isolated from the Okinawa Trough.</title>
        <authorList>
            <person name="Li J."/>
        </authorList>
    </citation>
    <scope>NUCLEOTIDE SEQUENCE [LARGE SCALE GENOMIC DNA]</scope>
</reference>
<dbReference type="Pfam" id="PF05033">
    <property type="entry name" value="Pre-SET"/>
    <property type="match status" value="1"/>
</dbReference>
<evidence type="ECO:0000256" key="3">
    <source>
        <dbReference type="ARBA" id="ARBA00022454"/>
    </source>
</evidence>
<keyword evidence="7" id="KW-0949">S-adenosyl-L-methionine</keyword>
<dbReference type="Pfam" id="PF04825">
    <property type="entry name" value="Rad21_Rec8_N"/>
    <property type="match status" value="1"/>
</dbReference>
<accession>A0AAW0MW75</accession>
<evidence type="ECO:0000313" key="21">
    <source>
        <dbReference type="EMBL" id="KAK7886034.1"/>
    </source>
</evidence>
<evidence type="ECO:0000256" key="12">
    <source>
        <dbReference type="ARBA" id="ARBA00023015"/>
    </source>
</evidence>
<dbReference type="PANTHER" id="PTHR46024">
    <property type="entry name" value="HISTONE-LYSINE N-METHYLTRANSFERASE EGGLESS"/>
    <property type="match status" value="1"/>
</dbReference>
<dbReference type="GO" id="GO:0005694">
    <property type="term" value="C:chromosome"/>
    <property type="evidence" value="ECO:0007669"/>
    <property type="project" value="UniProtKB-SubCell"/>
</dbReference>
<evidence type="ECO:0000256" key="13">
    <source>
        <dbReference type="ARBA" id="ARBA00023054"/>
    </source>
</evidence>
<keyword evidence="5" id="KW-0489">Methyltransferase</keyword>
<evidence type="ECO:0000256" key="15">
    <source>
        <dbReference type="ARBA" id="ARBA00023242"/>
    </source>
</evidence>
<dbReference type="InterPro" id="IPR003616">
    <property type="entry name" value="Post-SET_dom"/>
</dbReference>
<dbReference type="Gene3D" id="2.30.30.140">
    <property type="match status" value="3"/>
</dbReference>
<feature type="compositionally biased region" description="Basic and acidic residues" evidence="17">
    <location>
        <begin position="936"/>
        <end position="950"/>
    </location>
</feature>
<dbReference type="Pfam" id="PF00856">
    <property type="entry name" value="SET"/>
    <property type="match status" value="1"/>
</dbReference>
<dbReference type="SMART" id="SM00333">
    <property type="entry name" value="TUDOR"/>
    <property type="match status" value="2"/>
</dbReference>
<keyword evidence="14" id="KW-0804">Transcription</keyword>
<dbReference type="CDD" id="cd10517">
    <property type="entry name" value="SET_SETDB1"/>
    <property type="match status" value="1"/>
</dbReference>
<feature type="region of interest" description="Disordered" evidence="17">
    <location>
        <begin position="858"/>
        <end position="1026"/>
    </location>
</feature>
<comment type="subcellular location">
    <subcellularLocation>
        <location evidence="2">Chromosome</location>
    </subcellularLocation>
    <subcellularLocation>
        <location evidence="1">Nucleus</location>
    </subcellularLocation>
</comment>
<feature type="domain" description="SET" evidence="18">
    <location>
        <begin position="797"/>
        <end position="1145"/>
    </location>
</feature>
<keyword evidence="6" id="KW-0808">Transferase</keyword>
<dbReference type="GO" id="GO:0070828">
    <property type="term" value="P:heterochromatin organization"/>
    <property type="evidence" value="ECO:0007669"/>
    <property type="project" value="TreeGrafter"/>
</dbReference>
<dbReference type="PROSITE" id="PS50868">
    <property type="entry name" value="POST_SET"/>
    <property type="match status" value="1"/>
</dbReference>
<dbReference type="InterPro" id="IPR001214">
    <property type="entry name" value="SET_dom"/>
</dbReference>
<feature type="compositionally biased region" description="Polar residues" evidence="17">
    <location>
        <begin position="999"/>
        <end position="1013"/>
    </location>
</feature>
<dbReference type="GO" id="GO:0010629">
    <property type="term" value="P:negative regulation of gene expression"/>
    <property type="evidence" value="ECO:0007669"/>
    <property type="project" value="TreeGrafter"/>
</dbReference>
<keyword evidence="3" id="KW-0158">Chromosome</keyword>
<dbReference type="InterPro" id="IPR001739">
    <property type="entry name" value="Methyl_CpG_DNA-bd"/>
</dbReference>
<keyword evidence="12" id="KW-0805">Transcription regulation</keyword>
<keyword evidence="11" id="KW-0156">Chromatin regulator</keyword>
<dbReference type="CDD" id="cd21181">
    <property type="entry name" value="Tudor_SETDB1_rpt2"/>
    <property type="match status" value="1"/>
</dbReference>
<dbReference type="CDD" id="cd01395">
    <property type="entry name" value="HMT_MBD"/>
    <property type="match status" value="1"/>
</dbReference>
<feature type="compositionally biased region" description="Basic and acidic residues" evidence="17">
    <location>
        <begin position="1058"/>
        <end position="1082"/>
    </location>
</feature>
<dbReference type="InterPro" id="IPR040880">
    <property type="entry name" value="DUF5604"/>
</dbReference>
<organism evidence="21 22">
    <name type="scientific">Mugilogobius chulae</name>
    <name type="common">yellowstripe goby</name>
    <dbReference type="NCBI Taxonomy" id="88201"/>
    <lineage>
        <taxon>Eukaryota</taxon>
        <taxon>Metazoa</taxon>
        <taxon>Chordata</taxon>
        <taxon>Craniata</taxon>
        <taxon>Vertebrata</taxon>
        <taxon>Euteleostomi</taxon>
        <taxon>Actinopterygii</taxon>
        <taxon>Neopterygii</taxon>
        <taxon>Teleostei</taxon>
        <taxon>Neoteleostei</taxon>
        <taxon>Acanthomorphata</taxon>
        <taxon>Gobiaria</taxon>
        <taxon>Gobiiformes</taxon>
        <taxon>Gobioidei</taxon>
        <taxon>Gobiidae</taxon>
        <taxon>Gobionellinae</taxon>
        <taxon>Mugilogobius</taxon>
    </lineage>
</organism>
<keyword evidence="10" id="KW-0862">Zinc</keyword>
<feature type="region of interest" description="Disordered" evidence="17">
    <location>
        <begin position="469"/>
        <end position="500"/>
    </location>
</feature>
<evidence type="ECO:0000313" key="22">
    <source>
        <dbReference type="Proteomes" id="UP001460270"/>
    </source>
</evidence>
<evidence type="ECO:0000256" key="17">
    <source>
        <dbReference type="SAM" id="MobiDB-lite"/>
    </source>
</evidence>
<dbReference type="FunFam" id="2.30.30.140:FF:000034">
    <property type="entry name" value="Histone-lysine N-methyltransferase"/>
    <property type="match status" value="1"/>
</dbReference>
<dbReference type="GO" id="GO:0005634">
    <property type="term" value="C:nucleus"/>
    <property type="evidence" value="ECO:0007669"/>
    <property type="project" value="UniProtKB-SubCell"/>
</dbReference>